<dbReference type="KEGG" id="sur:STAUR_0820"/>
<evidence type="ECO:0000256" key="5">
    <source>
        <dbReference type="ARBA" id="ARBA00022490"/>
    </source>
</evidence>
<evidence type="ECO:0000313" key="16">
    <source>
        <dbReference type="EMBL" id="EAU67161.1"/>
    </source>
</evidence>
<keyword evidence="8" id="KW-0663">Pyridoxal phosphate</keyword>
<dbReference type="Pfam" id="PF00296">
    <property type="entry name" value="Bac_luciferase"/>
    <property type="match status" value="1"/>
</dbReference>
<dbReference type="InterPro" id="IPR001031">
    <property type="entry name" value="Thioesterase"/>
</dbReference>
<dbReference type="GO" id="GO:0043041">
    <property type="term" value="P:amino acid activation for nonribosomal peptide biosynthetic process"/>
    <property type="evidence" value="ECO:0007669"/>
    <property type="project" value="UniProtKB-ARBA"/>
</dbReference>
<dbReference type="GO" id="GO:0006633">
    <property type="term" value="P:fatty acid biosynthetic process"/>
    <property type="evidence" value="ECO:0007669"/>
    <property type="project" value="InterPro"/>
</dbReference>
<dbReference type="PATRIC" id="fig|378806.16.peg.6373"/>
<feature type="compositionally biased region" description="Basic and acidic residues" evidence="12">
    <location>
        <begin position="1130"/>
        <end position="1142"/>
    </location>
</feature>
<dbReference type="NCBIfam" id="TIGR04020">
    <property type="entry name" value="seco_metab_LLM"/>
    <property type="match status" value="1"/>
</dbReference>
<dbReference type="InterPro" id="IPR011251">
    <property type="entry name" value="Luciferase-like_dom"/>
</dbReference>
<evidence type="ECO:0000313" key="18">
    <source>
        <dbReference type="Proteomes" id="UP000032702"/>
    </source>
</evidence>
<dbReference type="PANTHER" id="PTHR43775">
    <property type="entry name" value="FATTY ACID SYNTHASE"/>
    <property type="match status" value="1"/>
</dbReference>
<dbReference type="OrthoDB" id="9778690at2"/>
<dbReference type="NCBIfam" id="TIGR01733">
    <property type="entry name" value="AA-adenyl-dom"/>
    <property type="match status" value="1"/>
</dbReference>
<dbReference type="InterPro" id="IPR014030">
    <property type="entry name" value="Ketoacyl_synth_N"/>
</dbReference>
<dbReference type="CDD" id="cd00347">
    <property type="entry name" value="Flavin_utilizing_monoxygenases"/>
    <property type="match status" value="1"/>
</dbReference>
<dbReference type="Gene3D" id="3.30.559.10">
    <property type="entry name" value="Chloramphenicol acetyltransferase-like domain"/>
    <property type="match status" value="1"/>
</dbReference>
<dbReference type="InterPro" id="IPR014043">
    <property type="entry name" value="Acyl_transferase_dom"/>
</dbReference>
<dbReference type="FunFam" id="3.40.47.10:FF:000019">
    <property type="entry name" value="Polyketide synthase type I"/>
    <property type="match status" value="1"/>
</dbReference>
<dbReference type="GO" id="GO:0005737">
    <property type="term" value="C:cytoplasm"/>
    <property type="evidence" value="ECO:0007669"/>
    <property type="project" value="UniProtKB-SubCell"/>
</dbReference>
<evidence type="ECO:0000259" key="14">
    <source>
        <dbReference type="PROSITE" id="PS52004"/>
    </source>
</evidence>
<comment type="cofactor">
    <cofactor evidence="1">
        <name>pyridoxal 5'-phosphate</name>
        <dbReference type="ChEBI" id="CHEBI:597326"/>
    </cofactor>
</comment>
<dbReference type="Gene3D" id="3.40.366.10">
    <property type="entry name" value="Malonyl-Coenzyme A Acyl Carrier Protein, domain 2"/>
    <property type="match status" value="1"/>
</dbReference>
<dbReference type="FunFam" id="3.30.300.30:FF:000010">
    <property type="entry name" value="Enterobactin synthetase component F"/>
    <property type="match status" value="1"/>
</dbReference>
<dbReference type="GO" id="GO:0030170">
    <property type="term" value="F:pyridoxal phosphate binding"/>
    <property type="evidence" value="ECO:0007669"/>
    <property type="project" value="InterPro"/>
</dbReference>
<evidence type="ECO:0000256" key="4">
    <source>
        <dbReference type="ARBA" id="ARBA00022450"/>
    </source>
</evidence>
<feature type="domain" description="Carrier" evidence="13">
    <location>
        <begin position="3038"/>
        <end position="3113"/>
    </location>
</feature>
<dbReference type="InterPro" id="IPR015421">
    <property type="entry name" value="PyrdxlP-dep_Trfase_major"/>
</dbReference>
<dbReference type="InterPro" id="IPR018201">
    <property type="entry name" value="Ketoacyl_synth_AS"/>
</dbReference>
<name>Q094I7_STIAD</name>
<keyword evidence="6" id="KW-0597">Phosphoprotein</keyword>
<dbReference type="InterPro" id="IPR023213">
    <property type="entry name" value="CAT-like_dom_sf"/>
</dbReference>
<keyword evidence="4" id="KW-0596">Phosphopantetheine</keyword>
<evidence type="ECO:0000256" key="11">
    <source>
        <dbReference type="ARBA" id="ARBA00054155"/>
    </source>
</evidence>
<dbReference type="InterPro" id="IPR015422">
    <property type="entry name" value="PyrdxlP-dep_Trfase_small"/>
</dbReference>
<keyword evidence="17" id="KW-1185">Reference proteome</keyword>
<evidence type="ECO:0000256" key="9">
    <source>
        <dbReference type="ARBA" id="ARBA00023054"/>
    </source>
</evidence>
<dbReference type="FunFam" id="3.40.50.12780:FF:000012">
    <property type="entry name" value="Non-ribosomal peptide synthetase"/>
    <property type="match status" value="1"/>
</dbReference>
<dbReference type="Pfam" id="PF13193">
    <property type="entry name" value="AMP-binding_C"/>
    <property type="match status" value="1"/>
</dbReference>
<dbReference type="InterPro" id="IPR000873">
    <property type="entry name" value="AMP-dep_synth/lig_dom"/>
</dbReference>
<dbReference type="Gene3D" id="2.30.38.10">
    <property type="entry name" value="Luciferase, Domain 3"/>
    <property type="match status" value="1"/>
</dbReference>
<evidence type="ECO:0000256" key="6">
    <source>
        <dbReference type="ARBA" id="ARBA00022553"/>
    </source>
</evidence>
<dbReference type="RefSeq" id="WP_002613306.1">
    <property type="nucleotide sequence ID" value="NC_014623.1"/>
</dbReference>
<dbReference type="Pfam" id="PF00501">
    <property type="entry name" value="AMP-binding"/>
    <property type="match status" value="1"/>
</dbReference>
<proteinExistence type="inferred from homology"/>
<protein>
    <submittedName>
        <fullName evidence="16">Aminotransferase, class III family</fullName>
    </submittedName>
    <submittedName>
        <fullName evidence="15">Non-ribosomal peptide synthetase</fullName>
    </submittedName>
</protein>
<dbReference type="Gene3D" id="3.30.300.30">
    <property type="match status" value="1"/>
</dbReference>
<dbReference type="CDD" id="cd00610">
    <property type="entry name" value="OAT_like"/>
    <property type="match status" value="1"/>
</dbReference>
<dbReference type="SUPFAM" id="SSF53474">
    <property type="entry name" value="alpha/beta-Hydrolases"/>
    <property type="match status" value="1"/>
</dbReference>
<dbReference type="CDD" id="cd19531">
    <property type="entry name" value="LCL_NRPS-like"/>
    <property type="match status" value="1"/>
</dbReference>
<dbReference type="STRING" id="378806.STAUR_0820"/>
<dbReference type="InterPro" id="IPR050091">
    <property type="entry name" value="PKS_NRPS_Biosynth_Enz"/>
</dbReference>
<keyword evidence="9" id="KW-0175">Coiled coil</keyword>
<reference evidence="15 17" key="2">
    <citation type="journal article" date="2011" name="Mol. Biol. Evol.">
        <title>Comparative genomic analysis of fruiting body formation in Myxococcales.</title>
        <authorList>
            <person name="Huntley S."/>
            <person name="Hamann N."/>
            <person name="Wegener-Feldbrugge S."/>
            <person name="Treuner-Lange A."/>
            <person name="Kube M."/>
            <person name="Reinhardt R."/>
            <person name="Klages S."/>
            <person name="Muller R."/>
            <person name="Ronning C.M."/>
            <person name="Nierman W.C."/>
            <person name="Sogaard-Andersen L."/>
        </authorList>
    </citation>
    <scope>NUCLEOTIDE SEQUENCE [LARGE SCALE GENOMIC DNA]</scope>
    <source>
        <strain evidence="15 17">DW4/3-1</strain>
    </source>
</reference>
<keyword evidence="16" id="KW-0032">Aminotransferase</keyword>
<dbReference type="GO" id="GO:0016705">
    <property type="term" value="F:oxidoreductase activity, acting on paired donors, with incorporation or reduction of molecular oxygen"/>
    <property type="evidence" value="ECO:0007669"/>
    <property type="project" value="InterPro"/>
</dbReference>
<feature type="domain" description="Carrier" evidence="13">
    <location>
        <begin position="910"/>
        <end position="985"/>
    </location>
</feature>
<dbReference type="Pfam" id="PF00668">
    <property type="entry name" value="Condensation"/>
    <property type="match status" value="1"/>
</dbReference>
<dbReference type="InterPro" id="IPR001242">
    <property type="entry name" value="Condensation_dom"/>
</dbReference>
<dbReference type="PROSITE" id="PS00600">
    <property type="entry name" value="AA_TRANSFER_CLASS_3"/>
    <property type="match status" value="1"/>
</dbReference>
<dbReference type="InterPro" id="IPR024011">
    <property type="entry name" value="Biosynth_lucif-like_mOase_dom"/>
</dbReference>
<evidence type="ECO:0000256" key="12">
    <source>
        <dbReference type="SAM" id="MobiDB-lite"/>
    </source>
</evidence>
<keyword evidence="5" id="KW-0963">Cytoplasm</keyword>
<sequence length="3433" mass="374333">MNREPVAIIGLGCRFPGAKDPRAFWKLLHDGVDAITAVPPGRWDIDAFYDPDPAAPGKMSTRWGGFLDQVDQFDPQFFGIAPREVTTMDPQQRLLLEVTWEALEDAGHAPERLGGSKTGVFVGMSSYDYYTLLCRDTRNIDAHVGTGNTNCIAANRISYLFDFQGPSLVVDTACSSSLVAVHLACKSLWNGDSALAVAGGVQLVLSPWVTVGYSKSGFMAADGRCKAFDAKANGYVRSEGAGIVVLKLLSKALADGDSIYALVRGGAVNQDGRSNGLTAPNPAAQEAVLRQAYEDARVSPSQVQYIEAHGTGTKLGDPIEVKSLASVVGQGRPPGNVCALGSVKTNIGHLEAAAGIAGLIKVALSLKHRHLPPSLHFNEPNPYIHFDKIPLRVQQSLQPWPEVSGPALAGVSSFGFGGTNAHLVLEGPPAAQQPEEETLERPRHVLTLSAKSEGALREMARRHHEHLAGQPDVAPGDLGYSANTGRSSFAHRLAVPFGSLAELRERLDAFALGQAPEAAYAQVNRRKRPKVAFLFTGQGAQYPGMGRQLYETQPTFRDALDRCDKILRPLLGQRLLQVLYPEPGQASPLDETAYTQPALFALEYALAELWRSWGVEPAAVLGHSVGELSAACVAGVFRLEDGLRLTAERARLMQALPRDGAMAAILAPESQVAAAIEKYADALSIAAINGPESIVISGRKEALEAAVAALEAEGVRSQPLRVSHAFHSPLIEPVLAPLERTAGSIRAQAPRIPFISNVTGEALPAGQAPDAAYWRRHTRAPVRFLEGIRALQAQGCELFLEIGPKPLLTHLGARCLPEVKTGWLPSLIEKRGDWDVMLDTLGALYAGGVEIDWKGFDRDYPRQRVSLPNYPFERKHYWFNEAPTQVSTQEAGETVSKPQAAEPARPKRLDSIVSAVRKMVANLLRAAPSELDPQASFLELGADSISLIEAIRLIEADYKLKLSMRQLFEELPTIEALAAHIEQHLPPEHNELPAPAAATLPPAESIPRPPAVAVAALKLEQPPAAACAISRAPIPLSMKAEMPRNEVPGNGAPRLKNGIQGTNGLHASPALPLRQPLPAAPEGTLERLFSQQLEIVSKQLDLLRDRAGVSPAPAPVIEAEEQPPTPEVIEAPRPKSPPRHEALPVTAPPHSPVPAARLAGDAGGELNQRQQRHLHAFMERYTQRTRGSKEWAQKYRPALADNRALAGFRMPIKEISYPIVGSRYQGARIWDVDGNEYVDLAMGFGVHLFGHNAPFIQRAIAQQLERGFGVGPQPERAGQLAELFTELTGTERVTFCQSGTESVMTALRLARNATGRERIVLFKGSFHGHYDGVLARSQGSDDEAIPVAPGISKGAVRDVVVLDYGEQSAIDYLKQHAHELAAVLVEPVQSRRPDLQPRAFLQEVREITLASGTALIFDEIVTGFRIHSGGAQAHFGIQADLSTYGKIPGGGMPLAAVAGKRRFMDGIDGGQWRYGDDSYPEAERTFFAGTFNKPPLSLATALAVLTHLKEQGPQLQEQLNARTARLVATLNAFFEAQHAPIQVVSFGSLFRFVLKGNLDLFFFHLVNRGVYVWEGRTCFLSTAHTEADVEHILRAVQGSVEELRQGGFLPELPPGVSPPTLVSPAAPAAPPRPASPEPQAASGAPAQETRQRTEIWERKRAKPSAPGEGLESARDARQREDARDRGVEFSLYFFGKYEAAYRDDKYDLLFESARFADAHGFSALWVPERHFHPFGGFSPNPSVICSALARETKHLKLRAGSVVVPLHHPLRVAEEWSVVDNLSKGRVGLSFASGWHPDDFVFAPDAFGNHRELMYQGIETIQKLWRGESIRVRGGGKNEINVSCFPLPKQPELPIWVTVVNNPETYVRAGQLGAHVLTNLMGQTLEDLERNIALYRKALAEHGHDPQSGKVTVLMHTFLGEDLETVRNTARGPFCDYLGAHFSLFQNLAKSQGLPVNLDKLTADDKQYMLSMAYDRYVRTSALIGTPDSCSEIIRHVQGLGVDEIACFVDFGVDSRSVMASMPSLVALKDRFRPKGGGGGPAPKGGNGEGISVLQGGGPREPLSAGSSEDVTVALTESQQEFLIVAQMTADEDSMGGHQAIALKLTGPLRLDALRTAVQSIVDRHEALRTTIDAEGDRQRVHRSILVELSQVDFSHVTEEDRDREVLRWFDEQSQSGFDLVNGPLFRAQVLKLHDRLHILSLATHHIFCDGQSMAVLLDELGALYTSACQGTRAALPEPMQFRQFVERQNQQMQGEAMAAHEAYWLGKFSGQLPVLQLPTDRPRPPVKSFQANRLTVRAGPELYQALKKLGQRHGTTPFMTLFAAYVCLLHRVTGQEDIIVGVPSSGRTIEGSAGMVGHCANLLPIRTHVRGESRFTEHLAAIKSVLLDGYEHQAYRFATLLEKLRLPRDPSISPLVTVAFNLDRPVSAPAMSGLETDWFPRPISFAVAELGLSIVELRGELSLDWDYNTDLFDAETIQRMVAHFHKLLEGIVAAPDQRLCDIPLLLEEEQRLLTAWNRTLTPSHGRACVHRLFEAQVQRTPHALALSFGETHLTYGELNARANQVAHALRAQGAGRGSLVGICVERSLEMVIGLLGILKSGAAYVPLDPSFPAERLAHMLDHSRLSLLLAHGKTAGVLPERGVRRLLLDEHAALSSHSSENPEGGAGAEDVAYVMYTSGSTGTPKGIQVLHGAVTNLLESIRDLLGPSDRDVLLAVTTISFDIAALELYLPLLVGARLAVADHETVADGERLKQEMARRVPTLMQATPATWRMLIEAGWEGDPKLDILCGGEALRKELSAQLLPRGKRLWNLYGPTETTIWSSAHRVQASPHGAERADASEPLGQPLANTQLYVLSPALQPVPLGVTGELFIGGMGLAQSYLGQPSLTAEKFVPDPFSGQPGARLYRTGDLVRYRPDGTLEFFGRTDFQVKIRGFRIELGAIEAALAQHPAVANVALIAREVKPGDSRLFAYVVFQREQAVPPEALAEFLQSKLPGYMVPGAIIPVEELPLTPNGKVDRKALAALDVGRWLSKVHVAPRTPLESELVQLWEEVLGTRPVGVTDNFFQLGGNSLLGVRLMTRIRRSLGQEVPLSLLLEEPTIDHLAQFIAQQNLVKAPVAPGQDKTPLVKVRPEGGHNPLFFAAQLGGIFPSNVVVGILDMARGLEPEQPLYGLQAPALVPELIEVGTAGGALALDDWAYDWKNFHRVVQDCVRALQEIQPTGPYFLGGFCSGSLLAFEIAKHLLAQGQTIARLVLLDPPIGGEAVPPGPSRYDAALADMVWFVGRDIGWGTGWDLQALYSELEPLSPEERWALALRKLKEAKAVAASTEPRELRRLFEAKRNNEEVMSRILLRYEPPVYPHPVTLLISDQTREDYTDESLKTALERVRRHITGPLEVHFVPGDHGSLFHSPNVEVLTRHVNRCLAEGRQHRA</sequence>
<dbReference type="SMART" id="SM00825">
    <property type="entry name" value="PKS_KS"/>
    <property type="match status" value="1"/>
</dbReference>
<organism evidence="16 18">
    <name type="scientific">Stigmatella aurantiaca (strain DW4/3-1)</name>
    <dbReference type="NCBI Taxonomy" id="378806"/>
    <lineage>
        <taxon>Bacteria</taxon>
        <taxon>Pseudomonadati</taxon>
        <taxon>Myxococcota</taxon>
        <taxon>Myxococcia</taxon>
        <taxon>Myxococcales</taxon>
        <taxon>Cystobacterineae</taxon>
        <taxon>Archangiaceae</taxon>
        <taxon>Stigmatella</taxon>
    </lineage>
</organism>
<dbReference type="SUPFAM" id="SSF47336">
    <property type="entry name" value="ACP-like"/>
    <property type="match status" value="2"/>
</dbReference>
<dbReference type="PANTHER" id="PTHR43775:SF37">
    <property type="entry name" value="SI:DKEY-61P9.11"/>
    <property type="match status" value="1"/>
</dbReference>
<dbReference type="GO" id="GO:0004315">
    <property type="term" value="F:3-oxoacyl-[acyl-carrier-protein] synthase activity"/>
    <property type="evidence" value="ECO:0007669"/>
    <property type="project" value="InterPro"/>
</dbReference>
<comment type="cofactor">
    <cofactor evidence="2">
        <name>pantetheine 4'-phosphate</name>
        <dbReference type="ChEBI" id="CHEBI:47942"/>
    </cofactor>
</comment>
<dbReference type="GO" id="GO:0008483">
    <property type="term" value="F:transaminase activity"/>
    <property type="evidence" value="ECO:0007669"/>
    <property type="project" value="UniProtKB-KW"/>
</dbReference>
<dbReference type="SUPFAM" id="SSF51679">
    <property type="entry name" value="Bacterial luciferase-like"/>
    <property type="match status" value="1"/>
</dbReference>
<dbReference type="InterPro" id="IPR032821">
    <property type="entry name" value="PKS_assoc"/>
</dbReference>
<dbReference type="InterPro" id="IPR009081">
    <property type="entry name" value="PP-bd_ACP"/>
</dbReference>
<dbReference type="SUPFAM" id="SSF52777">
    <property type="entry name" value="CoA-dependent acyltransferases"/>
    <property type="match status" value="2"/>
</dbReference>
<dbReference type="eggNOG" id="COG3319">
    <property type="taxonomic scope" value="Bacteria"/>
</dbReference>
<dbReference type="PROSITE" id="PS52004">
    <property type="entry name" value="KS3_2"/>
    <property type="match status" value="1"/>
</dbReference>
<comment type="subcellular location">
    <subcellularLocation>
        <location evidence="3">Cytoplasm</location>
    </subcellularLocation>
</comment>
<evidence type="ECO:0000313" key="17">
    <source>
        <dbReference type="Proteomes" id="UP000001351"/>
    </source>
</evidence>
<dbReference type="Gene3D" id="3.30.559.30">
    <property type="entry name" value="Nonribosomal peptide synthetase, condensation domain"/>
    <property type="match status" value="1"/>
</dbReference>
<dbReference type="EMBL" id="AAMD01000039">
    <property type="protein sequence ID" value="EAU67161.1"/>
    <property type="molecule type" value="Genomic_DNA"/>
</dbReference>
<evidence type="ECO:0000256" key="2">
    <source>
        <dbReference type="ARBA" id="ARBA00001957"/>
    </source>
</evidence>
<comment type="similarity">
    <text evidence="10">In the C-terminal section; belongs to the NRP synthetase family.</text>
</comment>
<dbReference type="SMART" id="SM00823">
    <property type="entry name" value="PKS_PP"/>
    <property type="match status" value="2"/>
</dbReference>
<dbReference type="Pfam" id="PF02801">
    <property type="entry name" value="Ketoacyl-synt_C"/>
    <property type="match status" value="1"/>
</dbReference>
<dbReference type="Gene3D" id="3.30.70.3290">
    <property type="match status" value="1"/>
</dbReference>
<dbReference type="InterPro" id="IPR036736">
    <property type="entry name" value="ACP-like_sf"/>
</dbReference>
<evidence type="ECO:0000256" key="3">
    <source>
        <dbReference type="ARBA" id="ARBA00004496"/>
    </source>
</evidence>
<dbReference type="GO" id="GO:0004312">
    <property type="term" value="F:fatty acid synthase activity"/>
    <property type="evidence" value="ECO:0007669"/>
    <property type="project" value="TreeGrafter"/>
</dbReference>
<dbReference type="Gene3D" id="3.40.640.10">
    <property type="entry name" value="Type I PLP-dependent aspartate aminotransferase-like (Major domain)"/>
    <property type="match status" value="1"/>
</dbReference>
<dbReference type="eggNOG" id="COG0001">
    <property type="taxonomic scope" value="Bacteria"/>
</dbReference>
<dbReference type="FunFam" id="3.40.366.10:FF:000002">
    <property type="entry name" value="Probable polyketide synthase 2"/>
    <property type="match status" value="1"/>
</dbReference>
<dbReference type="InterPro" id="IPR025110">
    <property type="entry name" value="AMP-bd_C"/>
</dbReference>
<dbReference type="Gene3D" id="3.20.20.30">
    <property type="entry name" value="Luciferase-like domain"/>
    <property type="match status" value="1"/>
</dbReference>
<dbReference type="EMBL" id="CP002271">
    <property type="protein sequence ID" value="ADO68624.1"/>
    <property type="molecule type" value="Genomic_DNA"/>
</dbReference>
<evidence type="ECO:0000259" key="13">
    <source>
        <dbReference type="PROSITE" id="PS50075"/>
    </source>
</evidence>
<dbReference type="PROSITE" id="PS00606">
    <property type="entry name" value="KS3_1"/>
    <property type="match status" value="1"/>
</dbReference>
<evidence type="ECO:0000256" key="7">
    <source>
        <dbReference type="ARBA" id="ARBA00022679"/>
    </source>
</evidence>
<dbReference type="InterPro" id="IPR049704">
    <property type="entry name" value="Aminotrans_3_PPA_site"/>
</dbReference>
<dbReference type="eggNOG" id="COG2141">
    <property type="taxonomic scope" value="Bacteria"/>
</dbReference>
<dbReference type="Proteomes" id="UP000001351">
    <property type="component" value="Chromosome"/>
</dbReference>
<dbReference type="CDD" id="cd12116">
    <property type="entry name" value="A_NRPS_Ta1_like"/>
    <property type="match status" value="1"/>
</dbReference>
<feature type="compositionally biased region" description="Pro residues" evidence="12">
    <location>
        <begin position="1627"/>
        <end position="1636"/>
    </location>
</feature>
<dbReference type="PROSITE" id="PS00012">
    <property type="entry name" value="PHOSPHOPANTETHEINE"/>
    <property type="match status" value="1"/>
</dbReference>
<dbReference type="CDD" id="cd00833">
    <property type="entry name" value="PKS"/>
    <property type="match status" value="1"/>
</dbReference>
<dbReference type="InterPro" id="IPR014031">
    <property type="entry name" value="Ketoacyl_synth_C"/>
</dbReference>
<dbReference type="GO" id="GO:0071770">
    <property type="term" value="P:DIM/DIP cell wall layer assembly"/>
    <property type="evidence" value="ECO:0007669"/>
    <property type="project" value="TreeGrafter"/>
</dbReference>
<dbReference type="GO" id="GO:0005886">
    <property type="term" value="C:plasma membrane"/>
    <property type="evidence" value="ECO:0007669"/>
    <property type="project" value="TreeGrafter"/>
</dbReference>
<dbReference type="SMART" id="SM01294">
    <property type="entry name" value="PKS_PP_betabranch"/>
    <property type="match status" value="1"/>
</dbReference>
<dbReference type="SUPFAM" id="SSF52151">
    <property type="entry name" value="FabD/lysophospholipase-like"/>
    <property type="match status" value="1"/>
</dbReference>
<dbReference type="HOGENOM" id="CLU_000022_70_2_7"/>
<evidence type="ECO:0000256" key="10">
    <source>
        <dbReference type="ARBA" id="ARBA00029443"/>
    </source>
</evidence>
<gene>
    <name evidence="15" type="ordered locus">STAUR_0820</name>
    <name evidence="16" type="ORF">STIAU_0525</name>
</gene>
<feature type="region of interest" description="Disordered" evidence="12">
    <location>
        <begin position="1121"/>
        <end position="1149"/>
    </location>
</feature>
<dbReference type="Gene3D" id="3.40.47.10">
    <property type="match status" value="1"/>
</dbReference>
<accession>Q094I7</accession>
<dbReference type="Pfam" id="PF16197">
    <property type="entry name" value="KAsynt_C_assoc"/>
    <property type="match status" value="1"/>
</dbReference>
<dbReference type="Pfam" id="PF00109">
    <property type="entry name" value="ketoacyl-synt"/>
    <property type="match status" value="1"/>
</dbReference>
<evidence type="ECO:0000256" key="1">
    <source>
        <dbReference type="ARBA" id="ARBA00001933"/>
    </source>
</evidence>
<dbReference type="SUPFAM" id="SSF53901">
    <property type="entry name" value="Thiolase-like"/>
    <property type="match status" value="1"/>
</dbReference>
<dbReference type="InterPro" id="IPR010071">
    <property type="entry name" value="AA_adenyl_dom"/>
</dbReference>
<dbReference type="InterPro" id="IPR029058">
    <property type="entry name" value="AB_hydrolase_fold"/>
</dbReference>
<dbReference type="SUPFAM" id="SSF56801">
    <property type="entry name" value="Acetyl-CoA synthetase-like"/>
    <property type="match status" value="1"/>
</dbReference>
<evidence type="ECO:0000256" key="8">
    <source>
        <dbReference type="ARBA" id="ARBA00022898"/>
    </source>
</evidence>
<dbReference type="Proteomes" id="UP000032702">
    <property type="component" value="Unassembled WGS sequence"/>
</dbReference>
<dbReference type="InterPro" id="IPR045851">
    <property type="entry name" value="AMP-bd_C_sf"/>
</dbReference>
<feature type="region of interest" description="Disordered" evidence="12">
    <location>
        <begin position="2030"/>
        <end position="2066"/>
    </location>
</feature>
<dbReference type="eggNOG" id="COG3321">
    <property type="taxonomic scope" value="Bacteria"/>
</dbReference>
<dbReference type="InterPro" id="IPR006162">
    <property type="entry name" value="Ppantetheine_attach_site"/>
</dbReference>
<dbReference type="GO" id="GO:0044550">
    <property type="term" value="P:secondary metabolite biosynthetic process"/>
    <property type="evidence" value="ECO:0007669"/>
    <property type="project" value="UniProtKB-ARBA"/>
</dbReference>
<reference evidence="16 18" key="1">
    <citation type="submission" date="2006-04" db="EMBL/GenBank/DDBJ databases">
        <authorList>
            <person name="Nierman W.C."/>
        </authorList>
    </citation>
    <scope>NUCLEOTIDE SEQUENCE [LARGE SCALE GENOMIC DNA]</scope>
    <source>
        <strain evidence="16 18">DW4/3-1</strain>
    </source>
</reference>
<dbReference type="PROSITE" id="PS00455">
    <property type="entry name" value="AMP_BINDING"/>
    <property type="match status" value="1"/>
</dbReference>
<dbReference type="InterPro" id="IPR001227">
    <property type="entry name" value="Ac_transferase_dom_sf"/>
</dbReference>
<dbReference type="Gene3D" id="3.40.50.1820">
    <property type="entry name" value="alpha/beta hydrolase"/>
    <property type="match status" value="1"/>
</dbReference>
<dbReference type="SMART" id="SM00827">
    <property type="entry name" value="PKS_AT"/>
    <property type="match status" value="1"/>
</dbReference>
<dbReference type="FunFam" id="2.30.38.10:FF:000001">
    <property type="entry name" value="Non-ribosomal peptide synthetase PvdI"/>
    <property type="match status" value="1"/>
</dbReference>
<dbReference type="FunFam" id="1.10.1200.10:FF:000016">
    <property type="entry name" value="Non-ribosomal peptide synthase"/>
    <property type="match status" value="1"/>
</dbReference>
<feature type="compositionally biased region" description="Basic and acidic residues" evidence="12">
    <location>
        <begin position="1671"/>
        <end position="1681"/>
    </location>
</feature>
<dbReference type="Pfam" id="PF00698">
    <property type="entry name" value="Acyl_transf_1"/>
    <property type="match status" value="1"/>
</dbReference>
<dbReference type="InterPro" id="IPR036661">
    <property type="entry name" value="Luciferase-like_sf"/>
</dbReference>
<dbReference type="InterPro" id="IPR020845">
    <property type="entry name" value="AMP-binding_CS"/>
</dbReference>
<dbReference type="InterPro" id="IPR020806">
    <property type="entry name" value="PKS_PP-bd"/>
</dbReference>
<feature type="compositionally biased region" description="Gly residues" evidence="12">
    <location>
        <begin position="2035"/>
        <end position="2059"/>
    </location>
</feature>
<dbReference type="Gene3D" id="1.10.1200.10">
    <property type="entry name" value="ACP-like"/>
    <property type="match status" value="2"/>
</dbReference>
<dbReference type="GO" id="GO:0031177">
    <property type="term" value="F:phosphopantetheine binding"/>
    <property type="evidence" value="ECO:0007669"/>
    <property type="project" value="InterPro"/>
</dbReference>
<dbReference type="Gene3D" id="3.40.50.980">
    <property type="match status" value="2"/>
</dbReference>
<dbReference type="SUPFAM" id="SSF53383">
    <property type="entry name" value="PLP-dependent transferases"/>
    <property type="match status" value="1"/>
</dbReference>
<dbReference type="PROSITE" id="PS50075">
    <property type="entry name" value="CARRIER"/>
    <property type="match status" value="2"/>
</dbReference>
<dbReference type="eggNOG" id="COG1020">
    <property type="taxonomic scope" value="Bacteria"/>
</dbReference>
<dbReference type="Pfam" id="PF00550">
    <property type="entry name" value="PP-binding"/>
    <property type="match status" value="2"/>
</dbReference>
<dbReference type="InterPro" id="IPR015424">
    <property type="entry name" value="PyrdxlP-dep_Trfase"/>
</dbReference>
<keyword evidence="7 16" id="KW-0808">Transferase</keyword>
<dbReference type="SUPFAM" id="SSF55048">
    <property type="entry name" value="Probable ACP-binding domain of malonyl-CoA ACP transacylase"/>
    <property type="match status" value="1"/>
</dbReference>
<feature type="region of interest" description="Disordered" evidence="12">
    <location>
        <begin position="1614"/>
        <end position="1681"/>
    </location>
</feature>
<dbReference type="InterPro" id="IPR020841">
    <property type="entry name" value="PKS_Beta-ketoAc_synthase_dom"/>
</dbReference>
<dbReference type="InterPro" id="IPR016039">
    <property type="entry name" value="Thiolase-like"/>
</dbReference>
<dbReference type="Pfam" id="PF00975">
    <property type="entry name" value="Thioesterase"/>
    <property type="match status" value="1"/>
</dbReference>
<evidence type="ECO:0000313" key="15">
    <source>
        <dbReference type="EMBL" id="ADO68624.1"/>
    </source>
</evidence>
<dbReference type="InterPro" id="IPR016035">
    <property type="entry name" value="Acyl_Trfase/lysoPLipase"/>
</dbReference>
<dbReference type="FunFam" id="3.40.50.980:FF:000001">
    <property type="entry name" value="Non-ribosomal peptide synthetase"/>
    <property type="match status" value="1"/>
</dbReference>
<dbReference type="InterPro" id="IPR005814">
    <property type="entry name" value="Aminotrans_3"/>
</dbReference>
<feature type="domain" description="Ketosynthase family 3 (KS3)" evidence="14">
    <location>
        <begin position="3"/>
        <end position="427"/>
    </location>
</feature>
<dbReference type="Gene3D" id="3.90.1150.10">
    <property type="entry name" value="Aspartate Aminotransferase, domain 1"/>
    <property type="match status" value="1"/>
</dbReference>
<dbReference type="Pfam" id="PF00202">
    <property type="entry name" value="Aminotran_3"/>
    <property type="match status" value="1"/>
</dbReference>
<comment type="function">
    <text evidence="11">Involved in production of the polyketide antibiotic thailandamide.</text>
</comment>
<dbReference type="InterPro" id="IPR016036">
    <property type="entry name" value="Malonyl_transacylase_ACP-bd"/>
</dbReference>
<feature type="compositionally biased region" description="Basic and acidic residues" evidence="12">
    <location>
        <begin position="1649"/>
        <end position="1658"/>
    </location>
</feature>